<name>A0A3N4IJR2_ASCIM</name>
<reference evidence="1 2" key="1">
    <citation type="journal article" date="2018" name="Nat. Ecol. Evol.">
        <title>Pezizomycetes genomes reveal the molecular basis of ectomycorrhizal truffle lifestyle.</title>
        <authorList>
            <person name="Murat C."/>
            <person name="Payen T."/>
            <person name="Noel B."/>
            <person name="Kuo A."/>
            <person name="Morin E."/>
            <person name="Chen J."/>
            <person name="Kohler A."/>
            <person name="Krizsan K."/>
            <person name="Balestrini R."/>
            <person name="Da Silva C."/>
            <person name="Montanini B."/>
            <person name="Hainaut M."/>
            <person name="Levati E."/>
            <person name="Barry K.W."/>
            <person name="Belfiori B."/>
            <person name="Cichocki N."/>
            <person name="Clum A."/>
            <person name="Dockter R.B."/>
            <person name="Fauchery L."/>
            <person name="Guy J."/>
            <person name="Iotti M."/>
            <person name="Le Tacon F."/>
            <person name="Lindquist E.A."/>
            <person name="Lipzen A."/>
            <person name="Malagnac F."/>
            <person name="Mello A."/>
            <person name="Molinier V."/>
            <person name="Miyauchi S."/>
            <person name="Poulain J."/>
            <person name="Riccioni C."/>
            <person name="Rubini A."/>
            <person name="Sitrit Y."/>
            <person name="Splivallo R."/>
            <person name="Traeger S."/>
            <person name="Wang M."/>
            <person name="Zifcakova L."/>
            <person name="Wipf D."/>
            <person name="Zambonelli A."/>
            <person name="Paolocci F."/>
            <person name="Nowrousian M."/>
            <person name="Ottonello S."/>
            <person name="Baldrian P."/>
            <person name="Spatafora J.W."/>
            <person name="Henrissat B."/>
            <person name="Nagy L.G."/>
            <person name="Aury J.M."/>
            <person name="Wincker P."/>
            <person name="Grigoriev I.V."/>
            <person name="Bonfante P."/>
            <person name="Martin F.M."/>
        </authorList>
    </citation>
    <scope>NUCLEOTIDE SEQUENCE [LARGE SCALE GENOMIC DNA]</scope>
    <source>
        <strain evidence="1 2">RN42</strain>
    </source>
</reference>
<protein>
    <submittedName>
        <fullName evidence="1">Uncharacterized protein</fullName>
    </submittedName>
</protein>
<accession>A0A3N4IJR2</accession>
<sequence length="153" mass="17199">MRQSECQLASLSGVCTQINGWVCAFAIRPLHRKSAPEGSKGTGSGMKPRLIHRNLDQHPACRRRWISPYDLLRSWHGDCYLLTIGNYEAPVLGWESRFGRLSTSILCGGREHLQKGHPSKDYVDSDLVSKSQSCRRYVRPPVMQNSGKTVMAN</sequence>
<dbReference type="EMBL" id="ML119676">
    <property type="protein sequence ID" value="RPA81874.1"/>
    <property type="molecule type" value="Genomic_DNA"/>
</dbReference>
<evidence type="ECO:0000313" key="1">
    <source>
        <dbReference type="EMBL" id="RPA81874.1"/>
    </source>
</evidence>
<dbReference type="Proteomes" id="UP000275078">
    <property type="component" value="Unassembled WGS sequence"/>
</dbReference>
<evidence type="ECO:0000313" key="2">
    <source>
        <dbReference type="Proteomes" id="UP000275078"/>
    </source>
</evidence>
<proteinExistence type="predicted"/>
<gene>
    <name evidence="1" type="ORF">BJ508DRAFT_108671</name>
</gene>
<organism evidence="1 2">
    <name type="scientific">Ascobolus immersus RN42</name>
    <dbReference type="NCBI Taxonomy" id="1160509"/>
    <lineage>
        <taxon>Eukaryota</taxon>
        <taxon>Fungi</taxon>
        <taxon>Dikarya</taxon>
        <taxon>Ascomycota</taxon>
        <taxon>Pezizomycotina</taxon>
        <taxon>Pezizomycetes</taxon>
        <taxon>Pezizales</taxon>
        <taxon>Ascobolaceae</taxon>
        <taxon>Ascobolus</taxon>
    </lineage>
</organism>
<dbReference type="AlphaFoldDB" id="A0A3N4IJR2"/>
<keyword evidence="2" id="KW-1185">Reference proteome</keyword>